<protein>
    <submittedName>
        <fullName evidence="2">NAD(P)-dependent dehydrogenase, short-chain alcohol dehydrogenase family</fullName>
    </submittedName>
</protein>
<dbReference type="Gene3D" id="3.40.50.720">
    <property type="entry name" value="NAD(P)-binding Rossmann-like Domain"/>
    <property type="match status" value="1"/>
</dbReference>
<gene>
    <name evidence="2" type="ORF">SAMN04487959_102126</name>
</gene>
<proteinExistence type="inferred from homology"/>
<dbReference type="InterPro" id="IPR002347">
    <property type="entry name" value="SDR_fam"/>
</dbReference>
<dbReference type="PROSITE" id="PS00061">
    <property type="entry name" value="ADH_SHORT"/>
    <property type="match status" value="1"/>
</dbReference>
<dbReference type="Pfam" id="PF00106">
    <property type="entry name" value="adh_short"/>
    <property type="match status" value="1"/>
</dbReference>
<reference evidence="2 3" key="1">
    <citation type="submission" date="2016-10" db="EMBL/GenBank/DDBJ databases">
        <authorList>
            <person name="de Groot N.N."/>
        </authorList>
    </citation>
    <scope>NUCLEOTIDE SEQUENCE [LARGE SCALE GENOMIC DNA]</scope>
    <source>
        <strain evidence="2 3">CGMCC 1.6848</strain>
    </source>
</reference>
<dbReference type="PANTHER" id="PTHR42879:SF6">
    <property type="entry name" value="NADPH-DEPENDENT REDUCTASE BACG"/>
    <property type="match status" value="1"/>
</dbReference>
<dbReference type="AlphaFoldDB" id="A0A1I2YTJ0"/>
<accession>A0A1I2YTJ0</accession>
<evidence type="ECO:0000313" key="2">
    <source>
        <dbReference type="EMBL" id="SFH28579.1"/>
    </source>
</evidence>
<dbReference type="SUPFAM" id="SSF51735">
    <property type="entry name" value="NAD(P)-binding Rossmann-fold domains"/>
    <property type="match status" value="1"/>
</dbReference>
<dbReference type="RefSeq" id="WP_092843298.1">
    <property type="nucleotide sequence ID" value="NZ_FOPY01000002.1"/>
</dbReference>
<sequence>MQIDLTGKRAIVTGSTAGIGHAIAKGLAEASAAVIITGRTQARVDEAIEAIRREVGGTQLDGVAADLGTAEGCQAVIDAHPEADILINNVGIFAPQDFFETDDDTWDHFYQVNVMSAVRLSRHYAQGMKQRNWGRVQFISSESALNIPTEMIHYGMTKTAVQSISRGLAKTLAGTSVTVNAILPGPTRSEGVLNMIREMAEKEGISQDEMEARFVKENRPSSIIQRLATPEEVANMCVYAASPQASATTGAALRVEGGIVDTMA</sequence>
<organism evidence="2 3">
    <name type="scientific">Modicisalibacter xianhensis</name>
    <dbReference type="NCBI Taxonomy" id="442341"/>
    <lineage>
        <taxon>Bacteria</taxon>
        <taxon>Pseudomonadati</taxon>
        <taxon>Pseudomonadota</taxon>
        <taxon>Gammaproteobacteria</taxon>
        <taxon>Oceanospirillales</taxon>
        <taxon>Halomonadaceae</taxon>
        <taxon>Modicisalibacter</taxon>
    </lineage>
</organism>
<evidence type="ECO:0000313" key="3">
    <source>
        <dbReference type="Proteomes" id="UP000199040"/>
    </source>
</evidence>
<keyword evidence="3" id="KW-1185">Reference proteome</keyword>
<name>A0A1I2YTJ0_9GAMM</name>
<dbReference type="STRING" id="442341.SAMN04487959_102126"/>
<dbReference type="EMBL" id="FOPY01000002">
    <property type="protein sequence ID" value="SFH28579.1"/>
    <property type="molecule type" value="Genomic_DNA"/>
</dbReference>
<dbReference type="InterPro" id="IPR020904">
    <property type="entry name" value="Sc_DH/Rdtase_CS"/>
</dbReference>
<dbReference type="Proteomes" id="UP000199040">
    <property type="component" value="Unassembled WGS sequence"/>
</dbReference>
<evidence type="ECO:0000256" key="1">
    <source>
        <dbReference type="ARBA" id="ARBA00006484"/>
    </source>
</evidence>
<dbReference type="GO" id="GO:0032787">
    <property type="term" value="P:monocarboxylic acid metabolic process"/>
    <property type="evidence" value="ECO:0007669"/>
    <property type="project" value="UniProtKB-ARBA"/>
</dbReference>
<comment type="similarity">
    <text evidence="1">Belongs to the short-chain dehydrogenases/reductases (SDR) family.</text>
</comment>
<dbReference type="PANTHER" id="PTHR42879">
    <property type="entry name" value="3-OXOACYL-(ACYL-CARRIER-PROTEIN) REDUCTASE"/>
    <property type="match status" value="1"/>
</dbReference>
<dbReference type="FunFam" id="3.40.50.720:FF:000084">
    <property type="entry name" value="Short-chain dehydrogenase reductase"/>
    <property type="match status" value="1"/>
</dbReference>
<dbReference type="InterPro" id="IPR050259">
    <property type="entry name" value="SDR"/>
</dbReference>
<dbReference type="PRINTS" id="PR00081">
    <property type="entry name" value="GDHRDH"/>
</dbReference>
<dbReference type="InterPro" id="IPR036291">
    <property type="entry name" value="NAD(P)-bd_dom_sf"/>
</dbReference>